<comment type="caution">
    <text evidence="2">The sequence shown here is derived from an EMBL/GenBank/DDBJ whole genome shotgun (WGS) entry which is preliminary data.</text>
</comment>
<dbReference type="InterPro" id="IPR051532">
    <property type="entry name" value="Ester_Hydrolysis_Enzymes"/>
</dbReference>
<reference evidence="2" key="2">
    <citation type="journal article" date="2023" name="Microbiome">
        <title>Synthase-selected sorting approach identifies a beta-lactone synthase in a nudibranch symbiotic bacterium.</title>
        <authorList>
            <person name="Dzunkova M."/>
            <person name="La Clair J.J."/>
            <person name="Tyml T."/>
            <person name="Doud D."/>
            <person name="Schulz F."/>
            <person name="Piquer-Esteban S."/>
            <person name="Porcel Sanchis D."/>
            <person name="Osborn A."/>
            <person name="Robinson D."/>
            <person name="Louie K.B."/>
            <person name="Bowen B.P."/>
            <person name="Bowers R.M."/>
            <person name="Lee J."/>
            <person name="Arnau V."/>
            <person name="Diaz-Villanueva W."/>
            <person name="Stepanauskas R."/>
            <person name="Gosliner T."/>
            <person name="Date S.V."/>
            <person name="Northen T.R."/>
            <person name="Cheng J.F."/>
            <person name="Burkart M.D."/>
            <person name="Woyke T."/>
        </authorList>
    </citation>
    <scope>NUCLEOTIDE SEQUENCE</scope>
    <source>
        <strain evidence="2">Df01</strain>
    </source>
</reference>
<reference evidence="2" key="1">
    <citation type="submission" date="2022-08" db="EMBL/GenBank/DDBJ databases">
        <authorList>
            <person name="Dzunkova M."/>
            <person name="La Clair J."/>
            <person name="Tyml T."/>
            <person name="Doud D."/>
            <person name="Schulz F."/>
            <person name="Piquer S."/>
            <person name="Porcel Sanchis D."/>
            <person name="Osborn A."/>
            <person name="Robinson D."/>
            <person name="Louie K.B."/>
            <person name="Bowen B.P."/>
            <person name="Bowers R."/>
            <person name="Lee J."/>
            <person name="Arnau Llombart V."/>
            <person name="Diaz Villanueva W."/>
            <person name="Gosliner T."/>
            <person name="Northen T."/>
            <person name="Cheng J.-F."/>
            <person name="Burkart M.D."/>
            <person name="Woyke T."/>
        </authorList>
    </citation>
    <scope>NUCLEOTIDE SEQUENCE</scope>
    <source>
        <strain evidence="2">Df01</strain>
    </source>
</reference>
<dbReference type="EMBL" id="JANQAO010000001">
    <property type="protein sequence ID" value="MDM5147191.1"/>
    <property type="molecule type" value="Genomic_DNA"/>
</dbReference>
<dbReference type="Pfam" id="PF13472">
    <property type="entry name" value="Lipase_GDSL_2"/>
    <property type="match status" value="1"/>
</dbReference>
<dbReference type="Gene3D" id="3.40.50.1110">
    <property type="entry name" value="SGNH hydrolase"/>
    <property type="match status" value="1"/>
</dbReference>
<proteinExistence type="predicted"/>
<gene>
    <name evidence="2" type="ORF">NQX30_02210</name>
</gene>
<dbReference type="InterPro" id="IPR013830">
    <property type="entry name" value="SGNH_hydro"/>
</dbReference>
<evidence type="ECO:0000313" key="3">
    <source>
        <dbReference type="Proteomes" id="UP001168167"/>
    </source>
</evidence>
<feature type="domain" description="SGNH hydrolase-type esterase" evidence="1">
    <location>
        <begin position="35"/>
        <end position="186"/>
    </location>
</feature>
<sequence>MKIVHPLLACLLIFLTGCTSPPSLPLLADDDVVLAFGDSLTVGYGVSAGESYPAQLQGLISRRVVVAGASGETTVDALKRLPEILRKVRPALVIICSGGNDFLKKYPEKVTVDNLERMIQIVHDTNARVVVISVPRPSLWPSNHPLYAQLASAYDLWIEDSILKSVLHDENLKSDYLHPNAQGYRLIAEAVADLLHRSGAV</sequence>
<dbReference type="PANTHER" id="PTHR30383:SF24">
    <property type="entry name" value="THIOESTERASE 1_PROTEASE 1_LYSOPHOSPHOLIPASE L1"/>
    <property type="match status" value="1"/>
</dbReference>
<evidence type="ECO:0000259" key="1">
    <source>
        <dbReference type="Pfam" id="PF13472"/>
    </source>
</evidence>
<dbReference type="PROSITE" id="PS51257">
    <property type="entry name" value="PROKAR_LIPOPROTEIN"/>
    <property type="match status" value="1"/>
</dbReference>
<organism evidence="2 3">
    <name type="scientific">Candidatus Doriopsillibacter californiensis</name>
    <dbReference type="NCBI Taxonomy" id="2970740"/>
    <lineage>
        <taxon>Bacteria</taxon>
        <taxon>Pseudomonadati</taxon>
        <taxon>Pseudomonadota</taxon>
        <taxon>Gammaproteobacteria</taxon>
        <taxon>Candidatus Tethybacterales</taxon>
        <taxon>Candidatus Persebacteraceae</taxon>
        <taxon>Candidatus Doriopsillibacter</taxon>
    </lineage>
</organism>
<keyword evidence="3" id="KW-1185">Reference proteome</keyword>
<dbReference type="Proteomes" id="UP001168167">
    <property type="component" value="Unassembled WGS sequence"/>
</dbReference>
<protein>
    <submittedName>
        <fullName evidence="2">GDSL-type esterase/lipase family protein</fullName>
    </submittedName>
</protein>
<name>A0ABT7QKF2_9GAMM</name>
<accession>A0ABT7QKF2</accession>
<evidence type="ECO:0000313" key="2">
    <source>
        <dbReference type="EMBL" id="MDM5147191.1"/>
    </source>
</evidence>
<dbReference type="PANTHER" id="PTHR30383">
    <property type="entry name" value="THIOESTERASE 1/PROTEASE 1/LYSOPHOSPHOLIPASE L1"/>
    <property type="match status" value="1"/>
</dbReference>
<dbReference type="SUPFAM" id="SSF52266">
    <property type="entry name" value="SGNH hydrolase"/>
    <property type="match status" value="1"/>
</dbReference>
<dbReference type="InterPro" id="IPR036514">
    <property type="entry name" value="SGNH_hydro_sf"/>
</dbReference>